<dbReference type="STRING" id="670.ACZ92_00290"/>
<dbReference type="GO" id="GO:0009055">
    <property type="term" value="F:electron transfer activity"/>
    <property type="evidence" value="ECO:0007669"/>
    <property type="project" value="TreeGrafter"/>
</dbReference>
<feature type="domain" description="Molybdopterin oxidoreductase" evidence="4">
    <location>
        <begin position="14"/>
        <end position="133"/>
    </location>
</feature>
<keyword evidence="2" id="KW-0500">Molybdenum</keyword>
<keyword evidence="3" id="KW-0560">Oxidoreductase</keyword>
<dbReference type="Gene3D" id="3.40.50.740">
    <property type="match status" value="1"/>
</dbReference>
<accession>A0A227J885</accession>
<evidence type="ECO:0000313" key="6">
    <source>
        <dbReference type="Proteomes" id="UP000214596"/>
    </source>
</evidence>
<dbReference type="InterPro" id="IPR050612">
    <property type="entry name" value="Prok_Mopterin_Oxidored"/>
</dbReference>
<evidence type="ECO:0000256" key="1">
    <source>
        <dbReference type="ARBA" id="ARBA00001942"/>
    </source>
</evidence>
<sequence length="146" mass="16206">KGYLANPSAPEGVRGSDEFVRVSWDEAYKLIHEQHMRIRKEYGPASVFAGSYGWRSSGVLHKAQTLLQRYMSMAGGYSGHLGDYSTGAAQIIMPHVVGSIEVYEQQTTYPVVLEHSDVVVLWGLNPINTLKIAWSSTDCAGLEFFH</sequence>
<dbReference type="PANTHER" id="PTHR43742:SF10">
    <property type="entry name" value="TRIMETHYLAMINE-N-OXIDE REDUCTASE 2"/>
    <property type="match status" value="1"/>
</dbReference>
<dbReference type="GO" id="GO:0030288">
    <property type="term" value="C:outer membrane-bounded periplasmic space"/>
    <property type="evidence" value="ECO:0007669"/>
    <property type="project" value="TreeGrafter"/>
</dbReference>
<evidence type="ECO:0000256" key="2">
    <source>
        <dbReference type="ARBA" id="ARBA00022505"/>
    </source>
</evidence>
<feature type="non-terminal residue" evidence="5">
    <location>
        <position position="146"/>
    </location>
</feature>
<comment type="cofactor">
    <cofactor evidence="1">
        <name>Mo-bis(molybdopterin guanine dinucleotide)</name>
        <dbReference type="ChEBI" id="CHEBI:60539"/>
    </cofactor>
</comment>
<dbReference type="EMBL" id="NIXT01001333">
    <property type="protein sequence ID" value="OXE31329.1"/>
    <property type="molecule type" value="Genomic_DNA"/>
</dbReference>
<reference evidence="5 6" key="1">
    <citation type="journal article" date="2017" name="Appl. Environ. Microbiol.">
        <title>Parallel evolution of two clades of a major Atlantic endemic Vibrio parahaemolyticus pathogen lineage by independent acquisition of related pathogenicity islands.</title>
        <authorList>
            <person name="Xu F."/>
            <person name="Gonzalez-Escalona N."/>
            <person name="Drees K.P."/>
            <person name="Sebra R.P."/>
            <person name="Cooper V.S."/>
            <person name="Jones S.H."/>
            <person name="Whistler C.A."/>
        </authorList>
    </citation>
    <scope>NUCLEOTIDE SEQUENCE [LARGE SCALE GENOMIC DNA]</scope>
    <source>
        <strain evidence="5 6">MAVP-3</strain>
    </source>
</reference>
<evidence type="ECO:0000256" key="3">
    <source>
        <dbReference type="ARBA" id="ARBA00023002"/>
    </source>
</evidence>
<evidence type="ECO:0000313" key="5">
    <source>
        <dbReference type="EMBL" id="OXE31329.1"/>
    </source>
</evidence>
<dbReference type="AlphaFoldDB" id="A0A227J885"/>
<organism evidence="5 6">
    <name type="scientific">Vibrio parahaemolyticus</name>
    <dbReference type="NCBI Taxonomy" id="670"/>
    <lineage>
        <taxon>Bacteria</taxon>
        <taxon>Pseudomonadati</taxon>
        <taxon>Pseudomonadota</taxon>
        <taxon>Gammaproteobacteria</taxon>
        <taxon>Vibrionales</taxon>
        <taxon>Vibrionaceae</taxon>
        <taxon>Vibrio</taxon>
    </lineage>
</organism>
<dbReference type="PANTHER" id="PTHR43742">
    <property type="entry name" value="TRIMETHYLAMINE-N-OXIDE REDUCTASE"/>
    <property type="match status" value="1"/>
</dbReference>
<dbReference type="SUPFAM" id="SSF53706">
    <property type="entry name" value="Formate dehydrogenase/DMSO reductase, domains 1-3"/>
    <property type="match status" value="1"/>
</dbReference>
<dbReference type="GO" id="GO:0016491">
    <property type="term" value="F:oxidoreductase activity"/>
    <property type="evidence" value="ECO:0007669"/>
    <property type="project" value="UniProtKB-KW"/>
</dbReference>
<name>A0A227J885_VIBPH</name>
<feature type="non-terminal residue" evidence="5">
    <location>
        <position position="1"/>
    </location>
</feature>
<proteinExistence type="predicted"/>
<dbReference type="Pfam" id="PF00384">
    <property type="entry name" value="Molybdopterin"/>
    <property type="match status" value="1"/>
</dbReference>
<evidence type="ECO:0000259" key="4">
    <source>
        <dbReference type="Pfam" id="PF00384"/>
    </source>
</evidence>
<dbReference type="Proteomes" id="UP000214596">
    <property type="component" value="Unassembled WGS sequence"/>
</dbReference>
<protein>
    <submittedName>
        <fullName evidence="5">Trimethylamine-N-oxide reductase TorA</fullName>
    </submittedName>
</protein>
<gene>
    <name evidence="5" type="ORF">CA163_18660</name>
</gene>
<dbReference type="GO" id="GO:0009061">
    <property type="term" value="P:anaerobic respiration"/>
    <property type="evidence" value="ECO:0007669"/>
    <property type="project" value="TreeGrafter"/>
</dbReference>
<dbReference type="GO" id="GO:0030151">
    <property type="term" value="F:molybdenum ion binding"/>
    <property type="evidence" value="ECO:0007669"/>
    <property type="project" value="TreeGrafter"/>
</dbReference>
<dbReference type="InterPro" id="IPR006656">
    <property type="entry name" value="Mopterin_OxRdtase"/>
</dbReference>
<comment type="caution">
    <text evidence="5">The sequence shown here is derived from an EMBL/GenBank/DDBJ whole genome shotgun (WGS) entry which is preliminary data.</text>
</comment>